<keyword evidence="2" id="KW-1133">Transmembrane helix</keyword>
<keyword evidence="2" id="KW-0812">Transmembrane</keyword>
<proteinExistence type="predicted"/>
<dbReference type="Proteomes" id="UP000015101">
    <property type="component" value="Unassembled WGS sequence"/>
</dbReference>
<feature type="region of interest" description="Disordered" evidence="1">
    <location>
        <begin position="1"/>
        <end position="24"/>
    </location>
</feature>
<dbReference type="InParanoid" id="T1EPP0"/>
<evidence type="ECO:0000313" key="5">
    <source>
        <dbReference type="Proteomes" id="UP000015101"/>
    </source>
</evidence>
<sequence length="143" mass="16262">MAKNEKNTQENMLEWTGPQRNNSADTDSANRHLKLIFALVIFIVISGLVDHGIHLAFKTSYGTYWDLLPMAVASTLVYIYGFRSYRLNDLILECVCLAILITAYVKTEPVSAEHLRVFARVAAQLTVKFILYDFIDNTLLSSW</sequence>
<reference evidence="5" key="1">
    <citation type="submission" date="2012-12" db="EMBL/GenBank/DDBJ databases">
        <authorList>
            <person name="Hellsten U."/>
            <person name="Grimwood J."/>
            <person name="Chapman J.A."/>
            <person name="Shapiro H."/>
            <person name="Aerts A."/>
            <person name="Otillar R.P."/>
            <person name="Terry A.Y."/>
            <person name="Boore J.L."/>
            <person name="Simakov O."/>
            <person name="Marletaz F."/>
            <person name="Cho S.-J."/>
            <person name="Edsinger-Gonzales E."/>
            <person name="Havlak P."/>
            <person name="Kuo D.-H."/>
            <person name="Larsson T."/>
            <person name="Lv J."/>
            <person name="Arendt D."/>
            <person name="Savage R."/>
            <person name="Osoegawa K."/>
            <person name="de Jong P."/>
            <person name="Lindberg D.R."/>
            <person name="Seaver E.C."/>
            <person name="Weisblat D.A."/>
            <person name="Putnam N.H."/>
            <person name="Grigoriev I.V."/>
            <person name="Rokhsar D.S."/>
        </authorList>
    </citation>
    <scope>NUCLEOTIDE SEQUENCE</scope>
</reference>
<dbReference type="EnsemblMetazoa" id="HelroT160025">
    <property type="protein sequence ID" value="HelroP160025"/>
    <property type="gene ID" value="HelroG160025"/>
</dbReference>
<feature type="transmembrane region" description="Helical" evidence="2">
    <location>
        <begin position="35"/>
        <end position="57"/>
    </location>
</feature>
<dbReference type="AlphaFoldDB" id="T1EPP0"/>
<gene>
    <name evidence="4" type="primary">20198540</name>
    <name evidence="3" type="ORF">HELRODRAFT_160025</name>
</gene>
<accession>T1EPP0</accession>
<evidence type="ECO:0000256" key="2">
    <source>
        <dbReference type="SAM" id="Phobius"/>
    </source>
</evidence>
<evidence type="ECO:0000313" key="4">
    <source>
        <dbReference type="EnsemblMetazoa" id="HelroP160025"/>
    </source>
</evidence>
<keyword evidence="5" id="KW-1185">Reference proteome</keyword>
<dbReference type="CTD" id="20198540"/>
<dbReference type="GeneID" id="20198540"/>
<name>T1EPP0_HELRO</name>
<feature type="transmembrane region" description="Helical" evidence="2">
    <location>
        <begin position="64"/>
        <end position="81"/>
    </location>
</feature>
<reference evidence="4" key="3">
    <citation type="submission" date="2015-06" db="UniProtKB">
        <authorList>
            <consortium name="EnsemblMetazoa"/>
        </authorList>
    </citation>
    <scope>IDENTIFICATION</scope>
</reference>
<dbReference type="EMBL" id="AMQM01000468">
    <property type="status" value="NOT_ANNOTATED_CDS"/>
    <property type="molecule type" value="Genomic_DNA"/>
</dbReference>
<dbReference type="HOGENOM" id="CLU_1808282_0_0_1"/>
<dbReference type="KEGG" id="hro:HELRODRAFT_160025"/>
<evidence type="ECO:0000313" key="3">
    <source>
        <dbReference type="EMBL" id="ESO05929.1"/>
    </source>
</evidence>
<dbReference type="RefSeq" id="XP_009015297.1">
    <property type="nucleotide sequence ID" value="XM_009017049.1"/>
</dbReference>
<keyword evidence="2" id="KW-0472">Membrane</keyword>
<protein>
    <submittedName>
        <fullName evidence="3 4">Uncharacterized protein</fullName>
    </submittedName>
</protein>
<reference evidence="3 5" key="2">
    <citation type="journal article" date="2013" name="Nature">
        <title>Insights into bilaterian evolution from three spiralian genomes.</title>
        <authorList>
            <person name="Simakov O."/>
            <person name="Marletaz F."/>
            <person name="Cho S.J."/>
            <person name="Edsinger-Gonzales E."/>
            <person name="Havlak P."/>
            <person name="Hellsten U."/>
            <person name="Kuo D.H."/>
            <person name="Larsson T."/>
            <person name="Lv J."/>
            <person name="Arendt D."/>
            <person name="Savage R."/>
            <person name="Osoegawa K."/>
            <person name="de Jong P."/>
            <person name="Grimwood J."/>
            <person name="Chapman J.A."/>
            <person name="Shapiro H."/>
            <person name="Aerts A."/>
            <person name="Otillar R.P."/>
            <person name="Terry A.Y."/>
            <person name="Boore J.L."/>
            <person name="Grigoriev I.V."/>
            <person name="Lindberg D.R."/>
            <person name="Seaver E.C."/>
            <person name="Weisblat D.A."/>
            <person name="Putnam N.H."/>
            <person name="Rokhsar D.S."/>
        </authorList>
    </citation>
    <scope>NUCLEOTIDE SEQUENCE</scope>
</reference>
<organism evidence="4 5">
    <name type="scientific">Helobdella robusta</name>
    <name type="common">Californian leech</name>
    <dbReference type="NCBI Taxonomy" id="6412"/>
    <lineage>
        <taxon>Eukaryota</taxon>
        <taxon>Metazoa</taxon>
        <taxon>Spiralia</taxon>
        <taxon>Lophotrochozoa</taxon>
        <taxon>Annelida</taxon>
        <taxon>Clitellata</taxon>
        <taxon>Hirudinea</taxon>
        <taxon>Rhynchobdellida</taxon>
        <taxon>Glossiphoniidae</taxon>
        <taxon>Helobdella</taxon>
    </lineage>
</organism>
<dbReference type="EMBL" id="KB096324">
    <property type="protein sequence ID" value="ESO05929.1"/>
    <property type="molecule type" value="Genomic_DNA"/>
</dbReference>
<evidence type="ECO:0000256" key="1">
    <source>
        <dbReference type="SAM" id="MobiDB-lite"/>
    </source>
</evidence>